<dbReference type="AlphaFoldDB" id="A0A1Y1UKB2"/>
<keyword evidence="3" id="KW-1185">Reference proteome</keyword>
<dbReference type="EMBL" id="NBSH01000005">
    <property type="protein sequence ID" value="ORX37944.1"/>
    <property type="molecule type" value="Genomic_DNA"/>
</dbReference>
<feature type="region of interest" description="Disordered" evidence="1">
    <location>
        <begin position="131"/>
        <end position="154"/>
    </location>
</feature>
<dbReference type="InParanoid" id="A0A1Y1UKB2"/>
<dbReference type="Proteomes" id="UP000193218">
    <property type="component" value="Unassembled WGS sequence"/>
</dbReference>
<name>A0A1Y1UKB2_9TREE</name>
<dbReference type="RefSeq" id="XP_021871931.1">
    <property type="nucleotide sequence ID" value="XM_022012706.1"/>
</dbReference>
<evidence type="ECO:0000256" key="1">
    <source>
        <dbReference type="SAM" id="MobiDB-lite"/>
    </source>
</evidence>
<feature type="region of interest" description="Disordered" evidence="1">
    <location>
        <begin position="240"/>
        <end position="270"/>
    </location>
</feature>
<protein>
    <submittedName>
        <fullName evidence="2">Uncharacterized protein</fullName>
    </submittedName>
</protein>
<feature type="compositionally biased region" description="Polar residues" evidence="1">
    <location>
        <begin position="33"/>
        <end position="46"/>
    </location>
</feature>
<feature type="compositionally biased region" description="Low complexity" evidence="1">
    <location>
        <begin position="392"/>
        <end position="408"/>
    </location>
</feature>
<reference evidence="2 3" key="1">
    <citation type="submission" date="2017-03" db="EMBL/GenBank/DDBJ databases">
        <title>Widespread Adenine N6-methylation of Active Genes in Fungi.</title>
        <authorList>
            <consortium name="DOE Joint Genome Institute"/>
            <person name="Mondo S.J."/>
            <person name="Dannebaum R.O."/>
            <person name="Kuo R.C."/>
            <person name="Louie K.B."/>
            <person name="Bewick A.J."/>
            <person name="Labutti K."/>
            <person name="Haridas S."/>
            <person name="Kuo A."/>
            <person name="Salamov A."/>
            <person name="Ahrendt S.R."/>
            <person name="Lau R."/>
            <person name="Bowen B.P."/>
            <person name="Lipzen A."/>
            <person name="Sullivan W."/>
            <person name="Andreopoulos W.B."/>
            <person name="Clum A."/>
            <person name="Lindquist E."/>
            <person name="Daum C."/>
            <person name="Northen T.R."/>
            <person name="Ramamoorthy G."/>
            <person name="Schmitz R.J."/>
            <person name="Gryganskyi A."/>
            <person name="Culley D."/>
            <person name="Magnuson J."/>
            <person name="James T.Y."/>
            <person name="O'Malley M.A."/>
            <person name="Stajich J.E."/>
            <person name="Spatafora J.W."/>
            <person name="Visel A."/>
            <person name="Grigoriev I.V."/>
        </authorList>
    </citation>
    <scope>NUCLEOTIDE SEQUENCE [LARGE SCALE GENOMIC DNA]</scope>
    <source>
        <strain evidence="2 3">NRRL Y-17943</strain>
    </source>
</reference>
<feature type="region of interest" description="Disordered" evidence="1">
    <location>
        <begin position="18"/>
        <end position="46"/>
    </location>
</feature>
<organism evidence="2 3">
    <name type="scientific">Kockovaella imperatae</name>
    <dbReference type="NCBI Taxonomy" id="4999"/>
    <lineage>
        <taxon>Eukaryota</taxon>
        <taxon>Fungi</taxon>
        <taxon>Dikarya</taxon>
        <taxon>Basidiomycota</taxon>
        <taxon>Agaricomycotina</taxon>
        <taxon>Tremellomycetes</taxon>
        <taxon>Tremellales</taxon>
        <taxon>Cuniculitremaceae</taxon>
        <taxon>Kockovaella</taxon>
    </lineage>
</organism>
<dbReference type="GeneID" id="33554514"/>
<evidence type="ECO:0000313" key="3">
    <source>
        <dbReference type="Proteomes" id="UP000193218"/>
    </source>
</evidence>
<accession>A0A1Y1UKB2</accession>
<gene>
    <name evidence="2" type="ORF">BD324DRAFT_409536</name>
</gene>
<comment type="caution">
    <text evidence="2">The sequence shown here is derived from an EMBL/GenBank/DDBJ whole genome shotgun (WGS) entry which is preliminary data.</text>
</comment>
<feature type="region of interest" description="Disordered" evidence="1">
    <location>
        <begin position="392"/>
        <end position="412"/>
    </location>
</feature>
<feature type="region of interest" description="Disordered" evidence="1">
    <location>
        <begin position="77"/>
        <end position="112"/>
    </location>
</feature>
<proteinExistence type="predicted"/>
<feature type="compositionally biased region" description="Low complexity" evidence="1">
    <location>
        <begin position="242"/>
        <end position="254"/>
    </location>
</feature>
<evidence type="ECO:0000313" key="2">
    <source>
        <dbReference type="EMBL" id="ORX37944.1"/>
    </source>
</evidence>
<sequence length="479" mass="52285">MGPSLAISSATGVSQLTYIPKMPDTMGDPSEPWNDSSSIETRPETFRSSLVTPYSFREMPYDVSLKTLDGLLLDDGDMEASPLQVPPQPIGSRHHHYQQPQKGAPSESEYSMGTSYRTTATWMTVTGPNGTGLGERSCDPVGETTYAPASTSRRGSFGTWNSMSSFYTAEDGKDVVSVRSRVSARGTVLNLGKSDDKDDSDVRSMFSLETVQQVNSCDQLTQNPYIEKRGGEGSISLKAFKSASPDDAPDSTSSCRYDGSPSDTSSSLFAPSPGPYLFNSSLFRKPFQYPAKPTTTVSRTSTDMDETDETPLPSIVIVHHGSRSDLVEELDLPITGHTLPERDSSLGSATQSSSGSAWITVFMDPIRIGLWDLFGPSWNLLKEYRTILSTSESYPYSDSDSGSSHRASGLGPQPLRMEMYRVYPENEEIPDVSLASENENLVMGSTLRLAAPRSIPRFDRYWKLGDTPSNGQTRGLFSS</sequence>